<dbReference type="NCBIfam" id="NF038083">
    <property type="entry name" value="CU044_5270_fam"/>
    <property type="match status" value="1"/>
</dbReference>
<feature type="chain" id="PRO_5016878547" description="CU044_5270 family protein" evidence="1">
    <location>
        <begin position="27"/>
        <end position="281"/>
    </location>
</feature>
<name>A0A372JGP6_9ACTN</name>
<gene>
    <name evidence="2" type="ORF">DZF91_23885</name>
</gene>
<dbReference type="EMBL" id="QURH01000534">
    <property type="protein sequence ID" value="RFU39157.1"/>
    <property type="molecule type" value="Genomic_DNA"/>
</dbReference>
<reference evidence="2 3" key="1">
    <citation type="submission" date="2018-08" db="EMBL/GenBank/DDBJ databases">
        <title>Actinomadura jelena sp. nov., a novel Actinomycete isolated from soil in Chad.</title>
        <authorList>
            <person name="Shi L."/>
        </authorList>
    </citation>
    <scope>NUCLEOTIDE SEQUENCE [LARGE SCALE GENOMIC DNA]</scope>
    <source>
        <strain evidence="2 3">NEAU-G17</strain>
    </source>
</reference>
<sequence length="281" mass="30757">ARRGRRRWTFGLVAVGASAAAVAAFAAVPSSGHRSGGRARLVSAYTVLDRAALAAERRPFTPPRPDQWVMTEDKSVADEISSGKFRLPDVFRSWARVDGTQWATWDAKAKKVQVQRFPALVQSTDKTYAEIARLPTDPDALIASLSPRRPGPARALPPMYRWRTVQSSLIRILEQSTPPPAVQSAIYRALKKVPSAKVDTAAKDPVGRPAIQLNWSFEERFRSDLLLDPSTYAYLGSRTIALKPMTRHRDTGTVVLPAGTVLLASVRIRAGIVDEPGQLPG</sequence>
<feature type="non-terminal residue" evidence="2">
    <location>
        <position position="1"/>
    </location>
</feature>
<comment type="caution">
    <text evidence="2">The sequence shown here is derived from an EMBL/GenBank/DDBJ whole genome shotgun (WGS) entry which is preliminary data.</text>
</comment>
<keyword evidence="1" id="KW-0732">Signal</keyword>
<dbReference type="AlphaFoldDB" id="A0A372JGP6"/>
<organism evidence="2 3">
    <name type="scientific">Actinomadura logoneensis</name>
    <dbReference type="NCBI Taxonomy" id="2293572"/>
    <lineage>
        <taxon>Bacteria</taxon>
        <taxon>Bacillati</taxon>
        <taxon>Actinomycetota</taxon>
        <taxon>Actinomycetes</taxon>
        <taxon>Streptosporangiales</taxon>
        <taxon>Thermomonosporaceae</taxon>
        <taxon>Actinomadura</taxon>
    </lineage>
</organism>
<proteinExistence type="predicted"/>
<protein>
    <recommendedName>
        <fullName evidence="4">CU044_5270 family protein</fullName>
    </recommendedName>
</protein>
<evidence type="ECO:0008006" key="4">
    <source>
        <dbReference type="Google" id="ProtNLM"/>
    </source>
</evidence>
<dbReference type="Proteomes" id="UP000261811">
    <property type="component" value="Unassembled WGS sequence"/>
</dbReference>
<dbReference type="InterPro" id="IPR047789">
    <property type="entry name" value="CU044_5270-like"/>
</dbReference>
<feature type="signal peptide" evidence="1">
    <location>
        <begin position="1"/>
        <end position="26"/>
    </location>
</feature>
<evidence type="ECO:0000256" key="1">
    <source>
        <dbReference type="SAM" id="SignalP"/>
    </source>
</evidence>
<dbReference type="RefSeq" id="WP_117359553.1">
    <property type="nucleotide sequence ID" value="NZ_QURH01000534.1"/>
</dbReference>
<keyword evidence="3" id="KW-1185">Reference proteome</keyword>
<evidence type="ECO:0000313" key="2">
    <source>
        <dbReference type="EMBL" id="RFU39157.1"/>
    </source>
</evidence>
<evidence type="ECO:0000313" key="3">
    <source>
        <dbReference type="Proteomes" id="UP000261811"/>
    </source>
</evidence>
<accession>A0A372JGP6</accession>